<keyword evidence="4" id="KW-0732">Signal</keyword>
<dbReference type="PANTHER" id="PTHR10030:SF37">
    <property type="entry name" value="ALPHA-L-FUCOSIDASE-RELATED"/>
    <property type="match status" value="1"/>
</dbReference>
<dbReference type="Pfam" id="PF01120">
    <property type="entry name" value="Alpha_L_fucos"/>
    <property type="match status" value="1"/>
</dbReference>
<dbReference type="EMBL" id="JBHUHO010000020">
    <property type="protein sequence ID" value="MFD2115582.1"/>
    <property type="molecule type" value="Genomic_DNA"/>
</dbReference>
<dbReference type="InterPro" id="IPR057739">
    <property type="entry name" value="Glyco_hydro_29_N"/>
</dbReference>
<dbReference type="SUPFAM" id="SSF51445">
    <property type="entry name" value="(Trans)glycosidases"/>
    <property type="match status" value="1"/>
</dbReference>
<keyword evidence="9" id="KW-1185">Reference proteome</keyword>
<dbReference type="PANTHER" id="PTHR10030">
    <property type="entry name" value="ALPHA-L-FUCOSIDASE"/>
    <property type="match status" value="1"/>
</dbReference>
<comment type="similarity">
    <text evidence="2">Belongs to the glycosyl hydrolase 29 family.</text>
</comment>
<accession>A0ABW4YIN6</accession>
<evidence type="ECO:0000313" key="8">
    <source>
        <dbReference type="EMBL" id="MFD2115582.1"/>
    </source>
</evidence>
<dbReference type="InterPro" id="IPR017853">
    <property type="entry name" value="GH"/>
</dbReference>
<gene>
    <name evidence="8" type="ORF">ACFSJH_07535</name>
</gene>
<proteinExistence type="inferred from homology"/>
<dbReference type="SMART" id="SM00812">
    <property type="entry name" value="Alpha_L_fucos"/>
    <property type="match status" value="1"/>
</dbReference>
<evidence type="ECO:0000256" key="6">
    <source>
        <dbReference type="ARBA" id="ARBA00023295"/>
    </source>
</evidence>
<dbReference type="PRINTS" id="PR00741">
    <property type="entry name" value="GLHYDRLASE29"/>
</dbReference>
<dbReference type="EC" id="3.2.1.51" evidence="3"/>
<keyword evidence="6" id="KW-0326">Glycosidase</keyword>
<reference evidence="9" key="1">
    <citation type="journal article" date="2019" name="Int. J. Syst. Evol. Microbiol.">
        <title>The Global Catalogue of Microorganisms (GCM) 10K type strain sequencing project: providing services to taxonomists for standard genome sequencing and annotation.</title>
        <authorList>
            <consortium name="The Broad Institute Genomics Platform"/>
            <consortium name="The Broad Institute Genome Sequencing Center for Infectious Disease"/>
            <person name="Wu L."/>
            <person name="Ma J."/>
        </authorList>
    </citation>
    <scope>NUCLEOTIDE SEQUENCE [LARGE SCALE GENOMIC DNA]</scope>
    <source>
        <strain evidence="9">GH52</strain>
    </source>
</reference>
<feature type="domain" description="Glycoside hydrolase family 29 N-terminal" evidence="7">
    <location>
        <begin position="6"/>
        <end position="311"/>
    </location>
</feature>
<comment type="function">
    <text evidence="1">Alpha-L-fucosidase is responsible for hydrolyzing the alpha-1,6-linked fucose joined to the reducing-end N-acetylglucosamine of the carbohydrate moieties of glycoproteins.</text>
</comment>
<keyword evidence="5" id="KW-0378">Hydrolase</keyword>
<evidence type="ECO:0000256" key="3">
    <source>
        <dbReference type="ARBA" id="ARBA00012662"/>
    </source>
</evidence>
<dbReference type="InterPro" id="IPR000933">
    <property type="entry name" value="Glyco_hydro_29"/>
</dbReference>
<evidence type="ECO:0000256" key="5">
    <source>
        <dbReference type="ARBA" id="ARBA00022801"/>
    </source>
</evidence>
<evidence type="ECO:0000256" key="4">
    <source>
        <dbReference type="ARBA" id="ARBA00022729"/>
    </source>
</evidence>
<dbReference type="InterPro" id="IPR016286">
    <property type="entry name" value="FUC_metazoa-typ"/>
</dbReference>
<evidence type="ECO:0000256" key="2">
    <source>
        <dbReference type="ARBA" id="ARBA00007951"/>
    </source>
</evidence>
<evidence type="ECO:0000259" key="7">
    <source>
        <dbReference type="Pfam" id="PF01120"/>
    </source>
</evidence>
<evidence type="ECO:0000256" key="1">
    <source>
        <dbReference type="ARBA" id="ARBA00004071"/>
    </source>
</evidence>
<name>A0ABW4YIN6_9BACL</name>
<comment type="caution">
    <text evidence="8">The sequence shown here is derived from an EMBL/GenBank/DDBJ whole genome shotgun (WGS) entry which is preliminary data.</text>
</comment>
<dbReference type="Gene3D" id="3.20.20.80">
    <property type="entry name" value="Glycosidases"/>
    <property type="match status" value="1"/>
</dbReference>
<organism evidence="8 9">
    <name type="scientific">Paenibacillus yanchengensis</name>
    <dbReference type="NCBI Taxonomy" id="2035833"/>
    <lineage>
        <taxon>Bacteria</taxon>
        <taxon>Bacillati</taxon>
        <taxon>Bacillota</taxon>
        <taxon>Bacilli</taxon>
        <taxon>Bacillales</taxon>
        <taxon>Paenibacillaceae</taxon>
        <taxon>Paenibacillus</taxon>
    </lineage>
</organism>
<evidence type="ECO:0000313" key="9">
    <source>
        <dbReference type="Proteomes" id="UP001597362"/>
    </source>
</evidence>
<sequence>MKATHSEAQWFAEAKFGIFIHWGPYAVRGIEASWPLMKGNHQYLEAAEYEGLADEFQPDQYDPIEWARAAKEAGAKYIVLTAKHHDGFCLFDTVTTDYNAVQRGPKRDLIAPFVEAARAEGLKVGLYFTTIDWYDPDFATIPIRQGIQSPKTNVYAPQRWWEFHKRFVEQLRELLTNYGRIDLIWFDVPGFGADRWRSSEVKQMMLNLQPHLVINDRLPEAGDYTTPEQFIPVHPPDGWWEVSMTMNKQWAYHPDSDAYKSVYQLKETLLEVATKGGNLLLNVGPHPNGTWPKEATERLAQIGEWLAHSGESIYGSSPVPVHYPASFYGPMTRNGSTIYLHVLDFPRFPVELRNIGGTVKRVYAVNSAQELTYRTINVSGYLGGGQGDFVVSKLEIDVPTNLCDTWNTVIAVEFEQQPIFPEYK</sequence>
<dbReference type="RefSeq" id="WP_377770871.1">
    <property type="nucleotide sequence ID" value="NZ_JBHUHO010000020.1"/>
</dbReference>
<dbReference type="Proteomes" id="UP001597362">
    <property type="component" value="Unassembled WGS sequence"/>
</dbReference>
<protein>
    <recommendedName>
        <fullName evidence="3">alpha-L-fucosidase</fullName>
        <ecNumber evidence="3">3.2.1.51</ecNumber>
    </recommendedName>
</protein>
<dbReference type="PIRSF" id="PIRSF001092">
    <property type="entry name" value="Alpha-L-fucosidase"/>
    <property type="match status" value="1"/>
</dbReference>